<dbReference type="GO" id="GO:0004190">
    <property type="term" value="F:aspartic-type endopeptidase activity"/>
    <property type="evidence" value="ECO:0007669"/>
    <property type="project" value="InterPro"/>
</dbReference>
<protein>
    <recommendedName>
        <fullName evidence="2">Prepilin type IV endopeptidase peptidase domain-containing protein</fullName>
    </recommendedName>
</protein>
<sequence length="235" mass="24086">MTSNPVTAVAIVAAAVTIGVLVAGATGPILRHLPRQAVAGCDLEDEPPDYVALAGRGFSLACGGLAAAASLTALSLAPVAWLPLWLVWASGLALLVAIDARTTWLPLRLTRAIWALGSFAVVTTLLPWSGATVSPTEVTRVLLGALSAGLFYLTLWRVGQGLGFGDVRISPVIGALGASVSWTGWWVALLAGSLLGALWGVARAVRGRRGPYAYGPWMWLGPAASLVLGAAGPFG</sequence>
<keyword evidence="4" id="KW-1185">Reference proteome</keyword>
<feature type="transmembrane region" description="Helical" evidence="1">
    <location>
        <begin position="214"/>
        <end position="234"/>
    </location>
</feature>
<evidence type="ECO:0000313" key="4">
    <source>
        <dbReference type="Proteomes" id="UP000386847"/>
    </source>
</evidence>
<reference evidence="3 4" key="1">
    <citation type="submission" date="2019-10" db="EMBL/GenBank/DDBJ databases">
        <title>Genomic analysis of Raineyella sp. CBA3103.</title>
        <authorList>
            <person name="Roh S.W."/>
        </authorList>
    </citation>
    <scope>NUCLEOTIDE SEQUENCE [LARGE SCALE GENOMIC DNA]</scope>
    <source>
        <strain evidence="3 4">CBA3103</strain>
    </source>
</reference>
<feature type="transmembrane region" description="Helical" evidence="1">
    <location>
        <begin position="6"/>
        <end position="30"/>
    </location>
</feature>
<feature type="transmembrane region" description="Helical" evidence="1">
    <location>
        <begin position="141"/>
        <end position="159"/>
    </location>
</feature>
<feature type="domain" description="Prepilin type IV endopeptidase peptidase" evidence="2">
    <location>
        <begin position="87"/>
        <end position="201"/>
    </location>
</feature>
<evidence type="ECO:0000256" key="1">
    <source>
        <dbReference type="SAM" id="Phobius"/>
    </source>
</evidence>
<keyword evidence="1" id="KW-0472">Membrane</keyword>
<evidence type="ECO:0000259" key="2">
    <source>
        <dbReference type="Pfam" id="PF01478"/>
    </source>
</evidence>
<dbReference type="InterPro" id="IPR000045">
    <property type="entry name" value="Prepilin_IV_endopep_pep"/>
</dbReference>
<dbReference type="Proteomes" id="UP000386847">
    <property type="component" value="Chromosome"/>
</dbReference>
<dbReference type="AlphaFoldDB" id="A0A5Q2FHR8"/>
<feature type="transmembrane region" description="Helical" evidence="1">
    <location>
        <begin position="50"/>
        <end position="74"/>
    </location>
</feature>
<dbReference type="RefSeq" id="WP_153572734.1">
    <property type="nucleotide sequence ID" value="NZ_CP045725.1"/>
</dbReference>
<dbReference type="Pfam" id="PF01478">
    <property type="entry name" value="Peptidase_A24"/>
    <property type="match status" value="1"/>
</dbReference>
<proteinExistence type="predicted"/>
<dbReference type="GO" id="GO:0016020">
    <property type="term" value="C:membrane"/>
    <property type="evidence" value="ECO:0007669"/>
    <property type="project" value="InterPro"/>
</dbReference>
<dbReference type="KEGG" id="rain:Rai3103_11590"/>
<evidence type="ECO:0000313" key="3">
    <source>
        <dbReference type="EMBL" id="QGF24205.1"/>
    </source>
</evidence>
<keyword evidence="1" id="KW-1133">Transmembrane helix</keyword>
<organism evidence="3 4">
    <name type="scientific">Raineyella fluvialis</name>
    <dbReference type="NCBI Taxonomy" id="2662261"/>
    <lineage>
        <taxon>Bacteria</taxon>
        <taxon>Bacillati</taxon>
        <taxon>Actinomycetota</taxon>
        <taxon>Actinomycetes</taxon>
        <taxon>Propionibacteriales</taxon>
        <taxon>Propionibacteriaceae</taxon>
        <taxon>Raineyella</taxon>
    </lineage>
</organism>
<name>A0A5Q2FHR8_9ACTN</name>
<accession>A0A5Q2FHR8</accession>
<dbReference type="EMBL" id="CP045725">
    <property type="protein sequence ID" value="QGF24205.1"/>
    <property type="molecule type" value="Genomic_DNA"/>
</dbReference>
<feature type="transmembrane region" description="Helical" evidence="1">
    <location>
        <begin position="180"/>
        <end position="202"/>
    </location>
</feature>
<keyword evidence="1" id="KW-0812">Transmembrane</keyword>
<feature type="transmembrane region" description="Helical" evidence="1">
    <location>
        <begin position="80"/>
        <end position="100"/>
    </location>
</feature>
<feature type="transmembrane region" description="Helical" evidence="1">
    <location>
        <begin position="112"/>
        <end position="129"/>
    </location>
</feature>
<gene>
    <name evidence="3" type="ORF">Rai3103_11590</name>
</gene>